<proteinExistence type="predicted"/>
<protein>
    <submittedName>
        <fullName evidence="1">Phosphate ABC transporter substrate-binding protein</fullName>
    </submittedName>
</protein>
<dbReference type="Proteomes" id="UP000032568">
    <property type="component" value="Chromosome"/>
</dbReference>
<reference evidence="1 2" key="1">
    <citation type="journal article" date="2015" name="Genome Announc.">
        <title>Draft Genome Sequences of Marine Isolates of Thalassomonas viridans and Thalassomonas actiniarum.</title>
        <authorList>
            <person name="Olonade I."/>
            <person name="van Zyl L.J."/>
            <person name="Trindade M."/>
        </authorList>
    </citation>
    <scope>NUCLEOTIDE SEQUENCE [LARGE SCALE GENOMIC DNA]</scope>
    <source>
        <strain evidence="1 2">A5K-106</strain>
    </source>
</reference>
<dbReference type="SUPFAM" id="SSF53850">
    <property type="entry name" value="Periplasmic binding protein-like II"/>
    <property type="match status" value="1"/>
</dbReference>
<dbReference type="KEGG" id="tact:SG35_005265"/>
<evidence type="ECO:0000313" key="2">
    <source>
        <dbReference type="Proteomes" id="UP000032568"/>
    </source>
</evidence>
<keyword evidence="2" id="KW-1185">Reference proteome</keyword>
<gene>
    <name evidence="1" type="ORF">SG35_005265</name>
</gene>
<organism evidence="1 2">
    <name type="scientific">Thalassomonas actiniarum</name>
    <dbReference type="NCBI Taxonomy" id="485447"/>
    <lineage>
        <taxon>Bacteria</taxon>
        <taxon>Pseudomonadati</taxon>
        <taxon>Pseudomonadota</taxon>
        <taxon>Gammaproteobacteria</taxon>
        <taxon>Alteromonadales</taxon>
        <taxon>Colwelliaceae</taxon>
        <taxon>Thalassomonas</taxon>
    </lineage>
</organism>
<name>A0AAE9YYB4_9GAMM</name>
<evidence type="ECO:0000313" key="1">
    <source>
        <dbReference type="EMBL" id="WDE01763.1"/>
    </source>
</evidence>
<reference evidence="1 2" key="2">
    <citation type="journal article" date="2022" name="Mar. Drugs">
        <title>Bioassay-Guided Fractionation Leads to the Detection of Cholic Acid Generated by the Rare Thalassomonas sp.</title>
        <authorList>
            <person name="Pheiffer F."/>
            <person name="Schneider Y.K."/>
            <person name="Hansen E.H."/>
            <person name="Andersen J.H."/>
            <person name="Isaksson J."/>
            <person name="Busche T."/>
            <person name="R C."/>
            <person name="Kalinowski J."/>
            <person name="Zyl L.V."/>
            <person name="Trindade M."/>
        </authorList>
    </citation>
    <scope>NUCLEOTIDE SEQUENCE [LARGE SCALE GENOMIC DNA]</scope>
    <source>
        <strain evidence="1 2">A5K-106</strain>
    </source>
</reference>
<dbReference type="Gene3D" id="3.40.190.10">
    <property type="entry name" value="Periplasmic binding protein-like II"/>
    <property type="match status" value="1"/>
</dbReference>
<accession>A0AAE9YYB4</accession>
<dbReference type="AlphaFoldDB" id="A0AAE9YYB4"/>
<dbReference type="EMBL" id="CP059735">
    <property type="protein sequence ID" value="WDE01763.1"/>
    <property type="molecule type" value="Genomic_DNA"/>
</dbReference>
<sequence>MLTNSWSVMAEVAIIAHPSNENSPNKAQLIKIFLKKNKAFGDGSPAKPIYQKSGQDISKEFNAKVLHKSASQLKSYWTKLMFTGNGSAPKEVKGAGEVIELIANNPSFIGYIDASKVTGEVKVIAKF</sequence>